<name>A0A6A4XF12_AMPAM</name>
<sequence>MLVSQAPNSVALDSAAADLASQLSGAADTGGPSGTPSSEEHSVADLPRFHFGRHSASAPLPVASAPLPVVPTPLPVVPTPLPVVPTPLPVAPAPLPVVPTPLPRFPFWPLHMPALLPPLDLHLGGVPTFRE</sequence>
<reference evidence="2 3" key="1">
    <citation type="submission" date="2019-07" db="EMBL/GenBank/DDBJ databases">
        <title>Draft genome assembly of a fouling barnacle, Amphibalanus amphitrite (Darwin, 1854): The first reference genome for Thecostraca.</title>
        <authorList>
            <person name="Kim W."/>
        </authorList>
    </citation>
    <scope>NUCLEOTIDE SEQUENCE [LARGE SCALE GENOMIC DNA]</scope>
    <source>
        <strain evidence="2">SNU_AA5</strain>
        <tissue evidence="2">Soma without cirri and trophi</tissue>
    </source>
</reference>
<accession>A0A6A4XF12</accession>
<dbReference type="Proteomes" id="UP000440578">
    <property type="component" value="Unassembled WGS sequence"/>
</dbReference>
<protein>
    <submittedName>
        <fullName evidence="2">Uncharacterized protein</fullName>
    </submittedName>
</protein>
<proteinExistence type="predicted"/>
<evidence type="ECO:0000313" key="3">
    <source>
        <dbReference type="Proteomes" id="UP000440578"/>
    </source>
</evidence>
<dbReference type="AlphaFoldDB" id="A0A6A4XF12"/>
<gene>
    <name evidence="2" type="ORF">FJT64_016282</name>
</gene>
<comment type="caution">
    <text evidence="2">The sequence shown here is derived from an EMBL/GenBank/DDBJ whole genome shotgun (WGS) entry which is preliminary data.</text>
</comment>
<evidence type="ECO:0000313" key="2">
    <source>
        <dbReference type="EMBL" id="KAF0313141.1"/>
    </source>
</evidence>
<dbReference type="EMBL" id="VIIS01000112">
    <property type="protein sequence ID" value="KAF0313141.1"/>
    <property type="molecule type" value="Genomic_DNA"/>
</dbReference>
<keyword evidence="3" id="KW-1185">Reference proteome</keyword>
<feature type="region of interest" description="Disordered" evidence="1">
    <location>
        <begin position="23"/>
        <end position="48"/>
    </location>
</feature>
<organism evidence="2 3">
    <name type="scientific">Amphibalanus amphitrite</name>
    <name type="common">Striped barnacle</name>
    <name type="synonym">Balanus amphitrite</name>
    <dbReference type="NCBI Taxonomy" id="1232801"/>
    <lineage>
        <taxon>Eukaryota</taxon>
        <taxon>Metazoa</taxon>
        <taxon>Ecdysozoa</taxon>
        <taxon>Arthropoda</taxon>
        <taxon>Crustacea</taxon>
        <taxon>Multicrustacea</taxon>
        <taxon>Cirripedia</taxon>
        <taxon>Thoracica</taxon>
        <taxon>Thoracicalcarea</taxon>
        <taxon>Balanomorpha</taxon>
        <taxon>Balanoidea</taxon>
        <taxon>Balanidae</taxon>
        <taxon>Amphibalaninae</taxon>
        <taxon>Amphibalanus</taxon>
    </lineage>
</organism>
<evidence type="ECO:0000256" key="1">
    <source>
        <dbReference type="SAM" id="MobiDB-lite"/>
    </source>
</evidence>